<reference evidence="5 6" key="1">
    <citation type="journal article" date="2013" name="Int. J. Syst. Evol. Microbiol.">
        <title>Tumebacillus flagellatus sp. nov., an alpha-amylase/pullulanase-producing bacterium isolated from cassava wastewater.</title>
        <authorList>
            <person name="Wang Q."/>
            <person name="Xie N."/>
            <person name="Qin Y."/>
            <person name="Shen N."/>
            <person name="Zhu J."/>
            <person name="Mi H."/>
            <person name="Huang R."/>
        </authorList>
    </citation>
    <scope>NUCLEOTIDE SEQUENCE [LARGE SCALE GENOMIC DNA]</scope>
    <source>
        <strain evidence="5 6">GST4</strain>
    </source>
</reference>
<dbReference type="NCBIfam" id="TIGR01543">
    <property type="entry name" value="proheadase_HK97"/>
    <property type="match status" value="1"/>
</dbReference>
<gene>
    <name evidence="5" type="ORF">EL26_20715</name>
</gene>
<dbReference type="GO" id="GO:0006508">
    <property type="term" value="P:proteolysis"/>
    <property type="evidence" value="ECO:0007669"/>
    <property type="project" value="UniProtKB-KW"/>
</dbReference>
<sequence>MSRNLPGKDAPVQRSFGIIELRAVDDGYYIEGHPAVYDQLTCIGGWFDEVIERGAFDGCDFSDVVFTVNHDLDEIPLARCRSDNGDSTMQIRTDDRGLYFRASLDVDNNNQAKALHSATKRKDINGMSFIFYVAEEAWEGLDTNMPTRRIKKVKKVIEVSAVTWAAYPGTDINARDKSALDQAKATLENVRQHTSNDDQELELMKLRTQILLKG</sequence>
<feature type="domain" description="Prohead serine protease" evidence="4">
    <location>
        <begin position="20"/>
        <end position="178"/>
    </location>
</feature>
<evidence type="ECO:0000259" key="4">
    <source>
        <dbReference type="Pfam" id="PF04586"/>
    </source>
</evidence>
<name>A0A074LNS8_9BACL</name>
<comment type="caution">
    <text evidence="5">The sequence shown here is derived from an EMBL/GenBank/DDBJ whole genome shotgun (WGS) entry which is preliminary data.</text>
</comment>
<dbReference type="RefSeq" id="WP_038093118.1">
    <property type="nucleotide sequence ID" value="NZ_JMIR01000037.1"/>
</dbReference>
<evidence type="ECO:0000256" key="1">
    <source>
        <dbReference type="ARBA" id="ARBA00022612"/>
    </source>
</evidence>
<protein>
    <submittedName>
        <fullName evidence="5">Peptidase U35</fullName>
    </submittedName>
</protein>
<dbReference type="Pfam" id="PF04586">
    <property type="entry name" value="Peptidase_S78"/>
    <property type="match status" value="1"/>
</dbReference>
<dbReference type="eggNOG" id="COG3740">
    <property type="taxonomic scope" value="Bacteria"/>
</dbReference>
<dbReference type="Proteomes" id="UP000027931">
    <property type="component" value="Unassembled WGS sequence"/>
</dbReference>
<evidence type="ECO:0000313" key="5">
    <source>
        <dbReference type="EMBL" id="KEO81498.1"/>
    </source>
</evidence>
<dbReference type="EMBL" id="JMIR01000037">
    <property type="protein sequence ID" value="KEO81498.1"/>
    <property type="molecule type" value="Genomic_DNA"/>
</dbReference>
<dbReference type="InterPro" id="IPR006433">
    <property type="entry name" value="Prohead_protease"/>
</dbReference>
<dbReference type="OrthoDB" id="64791at2"/>
<organism evidence="5 6">
    <name type="scientific">Tumebacillus flagellatus</name>
    <dbReference type="NCBI Taxonomy" id="1157490"/>
    <lineage>
        <taxon>Bacteria</taxon>
        <taxon>Bacillati</taxon>
        <taxon>Bacillota</taxon>
        <taxon>Bacilli</taxon>
        <taxon>Bacillales</taxon>
        <taxon>Alicyclobacillaceae</taxon>
        <taxon>Tumebacillus</taxon>
    </lineage>
</organism>
<evidence type="ECO:0000256" key="3">
    <source>
        <dbReference type="ARBA" id="ARBA00022801"/>
    </source>
</evidence>
<dbReference type="AlphaFoldDB" id="A0A074LNS8"/>
<keyword evidence="3" id="KW-0378">Hydrolase</keyword>
<dbReference type="GO" id="GO:0008233">
    <property type="term" value="F:peptidase activity"/>
    <property type="evidence" value="ECO:0007669"/>
    <property type="project" value="UniProtKB-KW"/>
</dbReference>
<keyword evidence="6" id="KW-1185">Reference proteome</keyword>
<dbReference type="InterPro" id="IPR054613">
    <property type="entry name" value="Peptidase_S78_dom"/>
</dbReference>
<keyword evidence="1" id="KW-1188">Viral release from host cell</keyword>
<accession>A0A074LNS8</accession>
<evidence type="ECO:0000256" key="2">
    <source>
        <dbReference type="ARBA" id="ARBA00022670"/>
    </source>
</evidence>
<keyword evidence="2" id="KW-0645">Protease</keyword>
<proteinExistence type="predicted"/>
<evidence type="ECO:0000313" key="6">
    <source>
        <dbReference type="Proteomes" id="UP000027931"/>
    </source>
</evidence>
<dbReference type="STRING" id="1157490.EL26_20715"/>